<protein>
    <recommendedName>
        <fullName evidence="2">Pseudouridine synthase</fullName>
        <ecNumber evidence="2">5.4.99.-</ecNumber>
    </recommendedName>
</protein>
<dbReference type="InterPro" id="IPR050188">
    <property type="entry name" value="RluA_PseudoU_synthase"/>
</dbReference>
<reference evidence="4" key="1">
    <citation type="submission" date="2014-02" db="EMBL/GenBank/DDBJ databases">
        <authorList>
            <person name="Genoscope - CEA"/>
        </authorList>
    </citation>
    <scope>NUCLEOTIDE SEQUENCE</scope>
    <source>
        <strain evidence="4">LS3</strain>
    </source>
</reference>
<dbReference type="GO" id="GO:0003723">
    <property type="term" value="F:RNA binding"/>
    <property type="evidence" value="ECO:0007669"/>
    <property type="project" value="InterPro"/>
</dbReference>
<dbReference type="InterPro" id="IPR006145">
    <property type="entry name" value="PsdUridine_synth_RsuA/RluA"/>
</dbReference>
<dbReference type="NCBIfam" id="TIGR00005">
    <property type="entry name" value="rluA_subfam"/>
    <property type="match status" value="1"/>
</dbReference>
<dbReference type="InterPro" id="IPR006225">
    <property type="entry name" value="PsdUridine_synth_RluC/D"/>
</dbReference>
<dbReference type="Gene3D" id="3.30.2350.10">
    <property type="entry name" value="Pseudouridine synthase"/>
    <property type="match status" value="1"/>
</dbReference>
<dbReference type="SUPFAM" id="SSF55120">
    <property type="entry name" value="Pseudouridine synthase"/>
    <property type="match status" value="1"/>
</dbReference>
<organism evidence="4">
    <name type="scientific">Blastobotrys adeninivorans</name>
    <name type="common">Yeast</name>
    <name type="synonym">Arxula adeninivorans</name>
    <dbReference type="NCBI Taxonomy" id="409370"/>
    <lineage>
        <taxon>Eukaryota</taxon>
        <taxon>Fungi</taxon>
        <taxon>Dikarya</taxon>
        <taxon>Ascomycota</taxon>
        <taxon>Saccharomycotina</taxon>
        <taxon>Dipodascomycetes</taxon>
        <taxon>Dipodascales</taxon>
        <taxon>Trichomonascaceae</taxon>
        <taxon>Blastobotrys</taxon>
    </lineage>
</organism>
<sequence length="349" mass="39662">MLKVAPYYYERVTNCKKRWFGRTVFDVMVNEFAAHDSAEHERAIEQGRVQLVRGKGTRNAISTYTSKHQLMNAIKINEGDILKYTVHMHEPDVPDPGIIQIIHQDDTMVVINKPNGIPVHPTGKFRQNSVTEILHKQLGYKVYASHRLDRLTSGVLITCKSSQAAAQLSLELRHKQVPKRYLAKVHGKFPNQAVCDASLVDFNAKLPYATFARAALNPRQAHTSFMKLHFDGKDSIVLCVPQQGRMHQIRKHLALLGHPIIGDRLYQHESFVELSKNPTREAYTQFQHDTATTSAAIPSHKCDECGTQLYDTALEDMSFCLHALTYKYNGWIFESNLPPWCPQVSLPSF</sequence>
<dbReference type="PANTHER" id="PTHR21600">
    <property type="entry name" value="MITOCHONDRIAL RNA PSEUDOURIDINE SYNTHASE"/>
    <property type="match status" value="1"/>
</dbReference>
<keyword evidence="2" id="KW-0413">Isomerase</keyword>
<dbReference type="EC" id="5.4.99.-" evidence="2"/>
<comment type="similarity">
    <text evidence="2">Belongs to the pseudouridine synthase RluA family.</text>
</comment>
<reference evidence="4" key="2">
    <citation type="submission" date="2014-06" db="EMBL/GenBank/DDBJ databases">
        <title>The complete genome of Blastobotrys (Arxula) adeninivorans LS3 - a yeast of biotechnological interest.</title>
        <authorList>
            <person name="Kunze G."/>
            <person name="Gaillardin C."/>
            <person name="Czernicka M."/>
            <person name="Durrens P."/>
            <person name="Martin T."/>
            <person name="Boer E."/>
            <person name="Gabaldon T."/>
            <person name="Cruz J."/>
            <person name="Talla E."/>
            <person name="Marck C."/>
            <person name="Goffeau A."/>
            <person name="Barbe V."/>
            <person name="Baret P."/>
            <person name="Baronian K."/>
            <person name="Beier S."/>
            <person name="Bleykasten C."/>
            <person name="Bode R."/>
            <person name="Casaregola S."/>
            <person name="Despons L."/>
            <person name="Fairhead C."/>
            <person name="Giersberg M."/>
            <person name="Gierski P."/>
            <person name="Hahnel U."/>
            <person name="Hartmann A."/>
            <person name="Jankowska D."/>
            <person name="Jubin C."/>
            <person name="Jung P."/>
            <person name="Lafontaine I."/>
            <person name="Leh-Louis V."/>
            <person name="Lemaire M."/>
            <person name="Marcet-Houben M."/>
            <person name="Mascher M."/>
            <person name="Morel G."/>
            <person name="Richard G.-F."/>
            <person name="Riechen J."/>
            <person name="Sacerdot C."/>
            <person name="Sarkar A."/>
            <person name="Savel G."/>
            <person name="Schacherer J."/>
            <person name="Sherman D."/>
            <person name="Straub M.-L."/>
            <person name="Stein N."/>
            <person name="Thierry A."/>
            <person name="Trautwein-Schult A."/>
            <person name="Westhof E."/>
            <person name="Worch S."/>
            <person name="Dujon B."/>
            <person name="Souciet J.-L."/>
            <person name="Wincker P."/>
            <person name="Scholz U."/>
            <person name="Neuveglise N."/>
        </authorList>
    </citation>
    <scope>NUCLEOTIDE SEQUENCE</scope>
    <source>
        <strain evidence="4">LS3</strain>
    </source>
</reference>
<proteinExistence type="inferred from homology"/>
<dbReference type="GO" id="GO:0009982">
    <property type="term" value="F:pseudouridine synthase activity"/>
    <property type="evidence" value="ECO:0007669"/>
    <property type="project" value="InterPro"/>
</dbReference>
<dbReference type="PANTHER" id="PTHR21600:SF40">
    <property type="entry name" value="PSEUDOURIDYLATE SYNTHASE RPUSD2"/>
    <property type="match status" value="1"/>
</dbReference>
<evidence type="ECO:0000259" key="3">
    <source>
        <dbReference type="Pfam" id="PF00849"/>
    </source>
</evidence>
<dbReference type="AlphaFoldDB" id="A0A060T9M2"/>
<comment type="function">
    <text evidence="2">Responsible for synthesis of pseudouridine from uracil.</text>
</comment>
<evidence type="ECO:0000256" key="1">
    <source>
        <dbReference type="PIRSR" id="PIRSR606225-1"/>
    </source>
</evidence>
<accession>A0A060T9M2</accession>
<gene>
    <name evidence="4" type="ORF">GNLVRS02_ARAD1D16126g</name>
</gene>
<comment type="catalytic activity">
    <reaction evidence="2">
        <text>a uridine in RNA = a pseudouridine in RNA</text>
        <dbReference type="Rhea" id="RHEA:48348"/>
        <dbReference type="Rhea" id="RHEA-COMP:12068"/>
        <dbReference type="Rhea" id="RHEA-COMP:12069"/>
        <dbReference type="ChEBI" id="CHEBI:65314"/>
        <dbReference type="ChEBI" id="CHEBI:65315"/>
    </reaction>
</comment>
<dbReference type="PhylomeDB" id="A0A060T9M2"/>
<feature type="domain" description="Pseudouridine synthase RsuA/RluA-like" evidence="3">
    <location>
        <begin position="108"/>
        <end position="254"/>
    </location>
</feature>
<name>A0A060T9M2_BLAAD</name>
<dbReference type="GO" id="GO:0000455">
    <property type="term" value="P:enzyme-directed rRNA pseudouridine synthesis"/>
    <property type="evidence" value="ECO:0007669"/>
    <property type="project" value="TreeGrafter"/>
</dbReference>
<dbReference type="EMBL" id="HG937694">
    <property type="protein sequence ID" value="CDP37643.1"/>
    <property type="molecule type" value="Genomic_DNA"/>
</dbReference>
<evidence type="ECO:0000256" key="2">
    <source>
        <dbReference type="RuleBase" id="RU362028"/>
    </source>
</evidence>
<dbReference type="Pfam" id="PF00849">
    <property type="entry name" value="PseudoU_synth_2"/>
    <property type="match status" value="1"/>
</dbReference>
<dbReference type="InterPro" id="IPR020103">
    <property type="entry name" value="PsdUridine_synth_cat_dom_sf"/>
</dbReference>
<feature type="active site" evidence="1">
    <location>
        <position position="149"/>
    </location>
</feature>
<evidence type="ECO:0000313" key="4">
    <source>
        <dbReference type="EMBL" id="CDP37643.1"/>
    </source>
</evidence>